<feature type="transmembrane region" description="Helical" evidence="6">
    <location>
        <begin position="62"/>
        <end position="85"/>
    </location>
</feature>
<evidence type="ECO:0000256" key="1">
    <source>
        <dbReference type="ARBA" id="ARBA00004141"/>
    </source>
</evidence>
<feature type="transmembrane region" description="Helical" evidence="6">
    <location>
        <begin position="112"/>
        <end position="143"/>
    </location>
</feature>
<keyword evidence="2 6" id="KW-0812">Transmembrane</keyword>
<comment type="subcellular location">
    <subcellularLocation>
        <location evidence="1">Membrane</location>
        <topology evidence="1">Multi-pass membrane protein</topology>
    </subcellularLocation>
</comment>
<dbReference type="Pfam" id="PF20684">
    <property type="entry name" value="Fung_rhodopsin"/>
    <property type="match status" value="1"/>
</dbReference>
<evidence type="ECO:0000256" key="3">
    <source>
        <dbReference type="ARBA" id="ARBA00022989"/>
    </source>
</evidence>
<evidence type="ECO:0000256" key="5">
    <source>
        <dbReference type="ARBA" id="ARBA00038359"/>
    </source>
</evidence>
<dbReference type="EMBL" id="KV878693">
    <property type="protein sequence ID" value="OJJ67672.1"/>
    <property type="molecule type" value="Genomic_DNA"/>
</dbReference>
<feature type="transmembrane region" description="Helical" evidence="6">
    <location>
        <begin position="155"/>
        <end position="177"/>
    </location>
</feature>
<evidence type="ECO:0000259" key="7">
    <source>
        <dbReference type="Pfam" id="PF20684"/>
    </source>
</evidence>
<keyword evidence="4 6" id="KW-0472">Membrane</keyword>
<dbReference type="AlphaFoldDB" id="A0A1L9U7R8"/>
<comment type="similarity">
    <text evidence="5">Belongs to the SAT4 family.</text>
</comment>
<dbReference type="InterPro" id="IPR049326">
    <property type="entry name" value="Rhodopsin_dom_fungi"/>
</dbReference>
<keyword evidence="3 6" id="KW-1133">Transmembrane helix</keyword>
<gene>
    <name evidence="8" type="ORF">ASPBRDRAFT_134946</name>
</gene>
<organism evidence="8 9">
    <name type="scientific">Aspergillus brasiliensis (strain CBS 101740 / IMI 381727 / IBT 21946)</name>
    <dbReference type="NCBI Taxonomy" id="767769"/>
    <lineage>
        <taxon>Eukaryota</taxon>
        <taxon>Fungi</taxon>
        <taxon>Dikarya</taxon>
        <taxon>Ascomycota</taxon>
        <taxon>Pezizomycotina</taxon>
        <taxon>Eurotiomycetes</taxon>
        <taxon>Eurotiomycetidae</taxon>
        <taxon>Eurotiales</taxon>
        <taxon>Aspergillaceae</taxon>
        <taxon>Aspergillus</taxon>
        <taxon>Aspergillus subgen. Circumdati</taxon>
    </lineage>
</organism>
<feature type="domain" description="Rhodopsin" evidence="7">
    <location>
        <begin position="4"/>
        <end position="216"/>
    </location>
</feature>
<evidence type="ECO:0000256" key="4">
    <source>
        <dbReference type="ARBA" id="ARBA00023136"/>
    </source>
</evidence>
<dbReference type="GeneID" id="93571149"/>
<evidence type="ECO:0000256" key="2">
    <source>
        <dbReference type="ARBA" id="ARBA00022692"/>
    </source>
</evidence>
<keyword evidence="9" id="KW-1185">Reference proteome</keyword>
<dbReference type="OMA" id="TICLFIQ"/>
<evidence type="ECO:0000313" key="8">
    <source>
        <dbReference type="EMBL" id="OJJ67672.1"/>
    </source>
</evidence>
<sequence length="275" mass="30788">MMAAAAIYGVGRYDRFVTPGNKTQALRFVFTYEMTGIWAGALLRVSVALTLKLLHRAKIWHAILWCTVFVQLAIALVSTICLFIQCRPLRAMWDVVPDARCWAPPRLHIYGFVYAAIQLIRVSLLAGIGILTDVVFVIMPLPLVWKLHRSLRERLVIAFLLSLVLCATAAASVKLYYIQVIVLEGERLRSLVAPTLWSRIEEIALIAAACAPSLKSSTENGLRQCWHCCAGHRQQERSSTRVSKSEHSSLCAILDQYASAPLRVPERAYRKLEGV</sequence>
<name>A0A1L9U7R8_ASPBC</name>
<evidence type="ECO:0000313" key="9">
    <source>
        <dbReference type="Proteomes" id="UP000184499"/>
    </source>
</evidence>
<dbReference type="VEuPathDB" id="FungiDB:ASPBRDRAFT_134946"/>
<feature type="transmembrane region" description="Helical" evidence="6">
    <location>
        <begin position="36"/>
        <end position="55"/>
    </location>
</feature>
<dbReference type="InterPro" id="IPR052337">
    <property type="entry name" value="SAT4-like"/>
</dbReference>
<reference evidence="9" key="1">
    <citation type="journal article" date="2017" name="Genome Biol.">
        <title>Comparative genomics reveals high biological diversity and specific adaptations in the industrially and medically important fungal genus Aspergillus.</title>
        <authorList>
            <person name="de Vries R.P."/>
            <person name="Riley R."/>
            <person name="Wiebenga A."/>
            <person name="Aguilar-Osorio G."/>
            <person name="Amillis S."/>
            <person name="Uchima C.A."/>
            <person name="Anderluh G."/>
            <person name="Asadollahi M."/>
            <person name="Askin M."/>
            <person name="Barry K."/>
            <person name="Battaglia E."/>
            <person name="Bayram O."/>
            <person name="Benocci T."/>
            <person name="Braus-Stromeyer S.A."/>
            <person name="Caldana C."/>
            <person name="Canovas D."/>
            <person name="Cerqueira G.C."/>
            <person name="Chen F."/>
            <person name="Chen W."/>
            <person name="Choi C."/>
            <person name="Clum A."/>
            <person name="Dos Santos R.A."/>
            <person name="Damasio A.R."/>
            <person name="Diallinas G."/>
            <person name="Emri T."/>
            <person name="Fekete E."/>
            <person name="Flipphi M."/>
            <person name="Freyberg S."/>
            <person name="Gallo A."/>
            <person name="Gournas C."/>
            <person name="Habgood R."/>
            <person name="Hainaut M."/>
            <person name="Harispe M.L."/>
            <person name="Henrissat B."/>
            <person name="Hilden K.S."/>
            <person name="Hope R."/>
            <person name="Hossain A."/>
            <person name="Karabika E."/>
            <person name="Karaffa L."/>
            <person name="Karanyi Z."/>
            <person name="Krasevec N."/>
            <person name="Kuo A."/>
            <person name="Kusch H."/>
            <person name="LaButti K."/>
            <person name="Lagendijk E.L."/>
            <person name="Lapidus A."/>
            <person name="Levasseur A."/>
            <person name="Lindquist E."/>
            <person name="Lipzen A."/>
            <person name="Logrieco A.F."/>
            <person name="MacCabe A."/>
            <person name="Maekelae M.R."/>
            <person name="Malavazi I."/>
            <person name="Melin P."/>
            <person name="Meyer V."/>
            <person name="Mielnichuk N."/>
            <person name="Miskei M."/>
            <person name="Molnar A.P."/>
            <person name="Mule G."/>
            <person name="Ngan C.Y."/>
            <person name="Orejas M."/>
            <person name="Orosz E."/>
            <person name="Ouedraogo J.P."/>
            <person name="Overkamp K.M."/>
            <person name="Park H.-S."/>
            <person name="Perrone G."/>
            <person name="Piumi F."/>
            <person name="Punt P.J."/>
            <person name="Ram A.F."/>
            <person name="Ramon A."/>
            <person name="Rauscher S."/>
            <person name="Record E."/>
            <person name="Riano-Pachon D.M."/>
            <person name="Robert V."/>
            <person name="Roehrig J."/>
            <person name="Ruller R."/>
            <person name="Salamov A."/>
            <person name="Salih N.S."/>
            <person name="Samson R.A."/>
            <person name="Sandor E."/>
            <person name="Sanguinetti M."/>
            <person name="Schuetze T."/>
            <person name="Sepcic K."/>
            <person name="Shelest E."/>
            <person name="Sherlock G."/>
            <person name="Sophianopoulou V."/>
            <person name="Squina F.M."/>
            <person name="Sun H."/>
            <person name="Susca A."/>
            <person name="Todd R.B."/>
            <person name="Tsang A."/>
            <person name="Unkles S.E."/>
            <person name="van de Wiele N."/>
            <person name="van Rossen-Uffink D."/>
            <person name="Oliveira J.V."/>
            <person name="Vesth T.C."/>
            <person name="Visser J."/>
            <person name="Yu J.-H."/>
            <person name="Zhou M."/>
            <person name="Andersen M.R."/>
            <person name="Archer D.B."/>
            <person name="Baker S.E."/>
            <person name="Benoit I."/>
            <person name="Brakhage A.A."/>
            <person name="Braus G.H."/>
            <person name="Fischer R."/>
            <person name="Frisvad J.C."/>
            <person name="Goldman G.H."/>
            <person name="Houbraken J."/>
            <person name="Oakley B."/>
            <person name="Pocsi I."/>
            <person name="Scazzocchio C."/>
            <person name="Seiboth B."/>
            <person name="vanKuyk P.A."/>
            <person name="Wortman J."/>
            <person name="Dyer P.S."/>
            <person name="Grigoriev I.V."/>
        </authorList>
    </citation>
    <scope>NUCLEOTIDE SEQUENCE [LARGE SCALE GENOMIC DNA]</scope>
    <source>
        <strain evidence="9">CBS 101740 / IMI 381727 / IBT 21946</strain>
    </source>
</reference>
<proteinExistence type="inferred from homology"/>
<dbReference type="PANTHER" id="PTHR33048">
    <property type="entry name" value="PTH11-LIKE INTEGRAL MEMBRANE PROTEIN (AFU_ORTHOLOGUE AFUA_5G11245)"/>
    <property type="match status" value="1"/>
</dbReference>
<evidence type="ECO:0000256" key="6">
    <source>
        <dbReference type="SAM" id="Phobius"/>
    </source>
</evidence>
<dbReference type="RefSeq" id="XP_067474921.1">
    <property type="nucleotide sequence ID" value="XM_067618661.1"/>
</dbReference>
<accession>A0A1L9U7R8</accession>
<dbReference type="GO" id="GO:0016020">
    <property type="term" value="C:membrane"/>
    <property type="evidence" value="ECO:0007669"/>
    <property type="project" value="UniProtKB-SubCell"/>
</dbReference>
<dbReference type="Proteomes" id="UP000184499">
    <property type="component" value="Unassembled WGS sequence"/>
</dbReference>
<dbReference type="OrthoDB" id="4682787at2759"/>
<dbReference type="PANTHER" id="PTHR33048:SF129">
    <property type="entry name" value="INTEGRAL MEMBRANE PROTEIN-RELATED"/>
    <property type="match status" value="1"/>
</dbReference>
<protein>
    <recommendedName>
        <fullName evidence="7">Rhodopsin domain-containing protein</fullName>
    </recommendedName>
</protein>